<feature type="region of interest" description="Disordered" evidence="1">
    <location>
        <begin position="177"/>
        <end position="200"/>
    </location>
</feature>
<proteinExistence type="predicted"/>
<name>A0A7G3U9P2_STRT9</name>
<gene>
    <name evidence="4" type="ORF">STSU_001960</name>
</gene>
<feature type="signal peptide" evidence="2">
    <location>
        <begin position="1"/>
        <end position="31"/>
    </location>
</feature>
<keyword evidence="5" id="KW-1185">Reference proteome</keyword>
<feature type="compositionally biased region" description="Pro residues" evidence="1">
    <location>
        <begin position="187"/>
        <end position="200"/>
    </location>
</feature>
<dbReference type="EMBL" id="CP029159">
    <property type="protein sequence ID" value="QKM66105.1"/>
    <property type="molecule type" value="Genomic_DNA"/>
</dbReference>
<evidence type="ECO:0000256" key="2">
    <source>
        <dbReference type="SAM" id="SignalP"/>
    </source>
</evidence>
<accession>A0A7G3U9P2</accession>
<protein>
    <recommendedName>
        <fullName evidence="3">GerMN domain-containing protein</fullName>
    </recommendedName>
</protein>
<dbReference type="PROSITE" id="PS51257">
    <property type="entry name" value="PROKAR_LIPOPROTEIN"/>
    <property type="match status" value="1"/>
</dbReference>
<dbReference type="Proteomes" id="UP000005940">
    <property type="component" value="Chromosome"/>
</dbReference>
<dbReference type="RefSeq" id="WP_052704575.1">
    <property type="nucleotide sequence ID" value="NZ_CP029159.1"/>
</dbReference>
<organism evidence="4 5">
    <name type="scientific">Streptomyces tsukubensis (strain DSM 42081 / NBRC 108919 / NRRL 18488 / 9993)</name>
    <dbReference type="NCBI Taxonomy" id="1114943"/>
    <lineage>
        <taxon>Bacteria</taxon>
        <taxon>Bacillati</taxon>
        <taxon>Actinomycetota</taxon>
        <taxon>Actinomycetes</taxon>
        <taxon>Kitasatosporales</taxon>
        <taxon>Streptomycetaceae</taxon>
        <taxon>Streptomyces</taxon>
    </lineage>
</organism>
<evidence type="ECO:0000256" key="1">
    <source>
        <dbReference type="SAM" id="MobiDB-lite"/>
    </source>
</evidence>
<sequence length="200" mass="20547">MTGRGPAVRGGRRACAAAVAAVLLTGCGVGATEPVEAGGPAVFALGARPQDWKMLFFLSPTGRPVPVLRVRDPFTNRVPTPVLLAEAVEDLLAGPSATDRATGLSTALPKVRPGTPRETENGMLGVDLPVPVRNLDDTAVQQLVCTMAYTRDRNGRARVVVTGTDGAREPAGCELAVDLAPTRPTTSPVPEPPPAPSGAG</sequence>
<evidence type="ECO:0000313" key="5">
    <source>
        <dbReference type="Proteomes" id="UP000005940"/>
    </source>
</evidence>
<evidence type="ECO:0000313" key="4">
    <source>
        <dbReference type="EMBL" id="QKM66105.1"/>
    </source>
</evidence>
<dbReference type="AlphaFoldDB" id="A0A7G3U9P2"/>
<feature type="chain" id="PRO_5028822581" description="GerMN domain-containing protein" evidence="2">
    <location>
        <begin position="32"/>
        <end position="200"/>
    </location>
</feature>
<dbReference type="InterPro" id="IPR019606">
    <property type="entry name" value="GerMN"/>
</dbReference>
<feature type="region of interest" description="Disordered" evidence="1">
    <location>
        <begin position="106"/>
        <end position="125"/>
    </location>
</feature>
<evidence type="ECO:0000259" key="3">
    <source>
        <dbReference type="Pfam" id="PF10646"/>
    </source>
</evidence>
<keyword evidence="2" id="KW-0732">Signal</keyword>
<feature type="domain" description="GerMN" evidence="3">
    <location>
        <begin position="55"/>
        <end position="150"/>
    </location>
</feature>
<reference evidence="4 5" key="1">
    <citation type="journal article" date="2012" name="J. Bacteriol.">
        <title>Draft genome of Streptomyces tsukubaensis NRRL 18488, the producer of the clinically important immunosuppressant tacrolimus (FK506).</title>
        <authorList>
            <person name="Barreiro C."/>
            <person name="Prieto C."/>
            <person name="Sola-Landa A."/>
            <person name="Solera E."/>
            <person name="Martinez-Castro M."/>
            <person name="Perez-Redondo R."/>
            <person name="Garcia-Estrada C."/>
            <person name="Aparicio J.F."/>
            <person name="Fernandez-Martinez L.T."/>
            <person name="Santos-Aberturas J."/>
            <person name="Salehi-Najafabadi Z."/>
            <person name="Rodriguez-Garcia A."/>
            <person name="Tauch A."/>
            <person name="Martin J.F."/>
        </authorList>
    </citation>
    <scope>NUCLEOTIDE SEQUENCE [LARGE SCALE GENOMIC DNA]</scope>
    <source>
        <strain evidence="5">DSM 42081 / NBRC 108919 / NRRL 18488 / 9993</strain>
    </source>
</reference>
<dbReference type="Pfam" id="PF10646">
    <property type="entry name" value="Germane"/>
    <property type="match status" value="1"/>
</dbReference>